<reference evidence="1 2" key="1">
    <citation type="submission" date="2023-01" db="EMBL/GenBank/DDBJ databases">
        <title>Novel diversity within Roseofilum (Cyanobacteria; Desertifilaceae) from marine benthic mats with descriptions of four novel species.</title>
        <authorList>
            <person name="Wang Y."/>
            <person name="Berthold D.E."/>
            <person name="Hu J."/>
            <person name="Lefler F.W."/>
            <person name="Laughinghouse H.D. IV."/>
        </authorList>
    </citation>
    <scope>NUCLEOTIDE SEQUENCE [LARGE SCALE GENOMIC DNA]</scope>
    <source>
        <strain evidence="1 2">BLCC-M154</strain>
    </source>
</reference>
<keyword evidence="2" id="KW-1185">Reference proteome</keyword>
<name>A0ABT7AS44_9CYAN</name>
<dbReference type="Proteomes" id="UP001235303">
    <property type="component" value="Unassembled WGS sequence"/>
</dbReference>
<comment type="caution">
    <text evidence="1">The sequence shown here is derived from an EMBL/GenBank/DDBJ whole genome shotgun (WGS) entry which is preliminary data.</text>
</comment>
<dbReference type="RefSeq" id="WP_283753479.1">
    <property type="nucleotide sequence ID" value="NZ_JAQOSP010000066.1"/>
</dbReference>
<gene>
    <name evidence="1" type="ORF">PMG71_09820</name>
</gene>
<dbReference type="EMBL" id="JAQOSP010000066">
    <property type="protein sequence ID" value="MDJ1169724.1"/>
    <property type="molecule type" value="Genomic_DNA"/>
</dbReference>
<protein>
    <submittedName>
        <fullName evidence="1">Uncharacterized protein</fullName>
    </submittedName>
</protein>
<evidence type="ECO:0000313" key="1">
    <source>
        <dbReference type="EMBL" id="MDJ1169724.1"/>
    </source>
</evidence>
<sequence length="64" mass="7443">MMSSNLLNKEISLSTEEKELLESVEKEEWESIENVTQEIERYQAYASYQISQQNIEVTLSVDQG</sequence>
<accession>A0ABT7AS44</accession>
<organism evidence="1 2">
    <name type="scientific">Roseofilum acuticapitatum BLCC-M154</name>
    <dbReference type="NCBI Taxonomy" id="3022444"/>
    <lineage>
        <taxon>Bacteria</taxon>
        <taxon>Bacillati</taxon>
        <taxon>Cyanobacteriota</taxon>
        <taxon>Cyanophyceae</taxon>
        <taxon>Desertifilales</taxon>
        <taxon>Desertifilaceae</taxon>
        <taxon>Roseofilum</taxon>
        <taxon>Roseofilum acuticapitatum</taxon>
    </lineage>
</organism>
<proteinExistence type="predicted"/>
<evidence type="ECO:0000313" key="2">
    <source>
        <dbReference type="Proteomes" id="UP001235303"/>
    </source>
</evidence>